<proteinExistence type="predicted"/>
<feature type="region of interest" description="Disordered" evidence="3">
    <location>
        <begin position="1407"/>
        <end position="1485"/>
    </location>
</feature>
<dbReference type="Gene3D" id="1.25.40.10">
    <property type="entry name" value="Tetratricopeptide repeat domain"/>
    <property type="match status" value="1"/>
</dbReference>
<reference evidence="6" key="1">
    <citation type="submission" date="2022-07" db="EMBL/GenBank/DDBJ databases">
        <title>Fungi with potential for degradation of polypropylene.</title>
        <authorList>
            <person name="Gostincar C."/>
        </authorList>
    </citation>
    <scope>NUCLEOTIDE SEQUENCE</scope>
    <source>
        <strain evidence="6">EXF-13308</strain>
    </source>
</reference>
<feature type="coiled-coil region" evidence="2">
    <location>
        <begin position="1356"/>
        <end position="1386"/>
    </location>
</feature>
<dbReference type="Pfam" id="PF24883">
    <property type="entry name" value="NPHP3_N"/>
    <property type="match status" value="1"/>
</dbReference>
<keyword evidence="7" id="KW-1185">Reference proteome</keyword>
<evidence type="ECO:0000313" key="7">
    <source>
        <dbReference type="Proteomes" id="UP001174694"/>
    </source>
</evidence>
<evidence type="ECO:0000256" key="2">
    <source>
        <dbReference type="SAM" id="Coils"/>
    </source>
</evidence>
<dbReference type="PANTHER" id="PTHR10039:SF17">
    <property type="entry name" value="FUNGAL STAND N-TERMINAL GOODBYE DOMAIN-CONTAINING PROTEIN-RELATED"/>
    <property type="match status" value="1"/>
</dbReference>
<organism evidence="6 7">
    <name type="scientific">Pleurostoma richardsiae</name>
    <dbReference type="NCBI Taxonomy" id="41990"/>
    <lineage>
        <taxon>Eukaryota</taxon>
        <taxon>Fungi</taxon>
        <taxon>Dikarya</taxon>
        <taxon>Ascomycota</taxon>
        <taxon>Pezizomycotina</taxon>
        <taxon>Sordariomycetes</taxon>
        <taxon>Sordariomycetidae</taxon>
        <taxon>Calosphaeriales</taxon>
        <taxon>Pleurostomataceae</taxon>
        <taxon>Pleurostoma</taxon>
    </lineage>
</organism>
<feature type="compositionally biased region" description="Basic and acidic residues" evidence="3">
    <location>
        <begin position="1449"/>
        <end position="1464"/>
    </location>
</feature>
<evidence type="ECO:0000256" key="3">
    <source>
        <dbReference type="SAM" id="MobiDB-lite"/>
    </source>
</evidence>
<protein>
    <submittedName>
        <fullName evidence="6">Nacht and tpr domain containing protein</fullName>
    </submittedName>
</protein>
<feature type="domain" description="Fungal STAND N-terminal Goodbye" evidence="4">
    <location>
        <begin position="81"/>
        <end position="176"/>
    </location>
</feature>
<dbReference type="EMBL" id="JANBVO010000034">
    <property type="protein sequence ID" value="KAJ9137558.1"/>
    <property type="molecule type" value="Genomic_DNA"/>
</dbReference>
<dbReference type="InterPro" id="IPR011990">
    <property type="entry name" value="TPR-like_helical_dom_sf"/>
</dbReference>
<feature type="compositionally biased region" description="Basic and acidic residues" evidence="3">
    <location>
        <begin position="1407"/>
        <end position="1420"/>
    </location>
</feature>
<sequence>MPGFLKLRADRDAQEEKALRGYPDAVATPVTPVPSTSIAVVATVANYQNDIAEIDAIWRDVQDRVVQLAGGDAGRIRRDLDIAGVLRYLDQVKEKDQAKQARYAWIRDKFSKTLQCISTVGSIVADGASYVFAPAQTCYNALAFVIQAWQGYEGIFENLAELFERCVDFLERLEEYRRWMDPKLRRVACQHLQLFVAICDRSIWLRDRKHAKLVTFTKLLLLNDNGIKNLLSMMDRLVDKEHNLVTAQIFNFTNEIAQNVTALIDGENQRKKEADSKKWKDTLVSALGFEQSMLDHRDKEPIPTWTKTFTNLKNSLIEGTGKWILENPVFDSWARGADSSKPLLVLHGYDGAGKTYMMANVLKYLPKLEGQPRPALAHFFMDSDSKRLESKENMLATVSRSLLWQCATVTEALTKSMAGVCEKVRDFDGTLDLWTQLFFENRDRQKMDTIFYIAIDGLDEEMQTILPLLEKVASIPAGSSKIRVLLTVKTRGLESLASARGISFDSIAISENNNEDVEAYITHRMDSMDILKDITRPEIPAWRDKILVTLRDKTAGDYMRLVSNLDSIAKKDLVEDIEEVLENADKTRIDQIDAEIARLNNTLTVKEISEVNEIILWIITGEEWPSLGEMDAVLALKHGSGSMSTSLLPLDLKLKTKYVLFQVSKSGWVQWKSEETQARIPKKTSDTKDDTSSSGFKEIQEAEVNIVEHFLKQVCPSDLFDKFEFKQFFERKRIARSKNFICQDEENAEVNIALTCLRALTEQRNERTEELKNYAGRYLLTHLKQVDLSLADRELKSQVGLLLIRLFTTEYGIDSLFWIRGDVMSQKTWRSTEYAWMAENRDRWLYTPAGVDELSRWFKDSAVVKGIDDQEGKDFIMAFNAAEANLHELLLKPAAKHLAAHLLRYDGFSMREANTVIFFLLGYMSKIDNVDEHQQVVEDQWATSINDIERIEKWARSVFDGSAVDSLWEAQMAFTISDMCQDTNAEETAQARAQTAMDLDPENWLACHFVASHASDTEEGHRKAVRILEDATGKLESLIENGSSWLEESRSHQTLLAFMNITLGHRYWDLGEDYDKAAETHRKSLKYSQASFQLYTSVFERYRDKERWSAVIDFCNELNRGVEWPQYFDELVNDLLLDTSLQGTLALAADATNSWDVIERMFSQAIDIAIKDDHPDDLFRLRRAFGFTLERSARNEDKVVTVWEAALQGGAPRAAAGEEITKWDLLGVANPLARIYLKKGSDPSLPLEKTNEYAARISSLLQDPDPWSNVVVSCCLARLHCKWGAREEAKKAVADAVAMVLKWLSDDNPSNDADALWYMTRVATTFCDERNTAAVWHARNLIKLQEVQTRKEWEAAQEAKRAAEMAEAAERRAAEEKEAKVDAAAEVVIQVAGPAETVQVVIEETAGPKEEAANTKHEPMEAQQPETEEKATQTAEEPAEPDSNPAEAENGHVGEQDGKSDRGRAGGASTAAGSETGTRARSASQAGSVYTYGDSGPIEPQAGVYCDGCGESWLYLSDVYTCADCVGYVQFDPRCHALLVSGELTKEICDRRHEFVHIPAWDKEKAAVMPKDSVLIGGEVIPFDEWKRELRETYLDGVTPAPVSVPA</sequence>
<keyword evidence="2" id="KW-0175">Coiled coil</keyword>
<feature type="domain" description="Nephrocystin 3-like N-terminal" evidence="5">
    <location>
        <begin position="319"/>
        <end position="487"/>
    </location>
</feature>
<dbReference type="PANTHER" id="PTHR10039">
    <property type="entry name" value="AMELOGENIN"/>
    <property type="match status" value="1"/>
</dbReference>
<evidence type="ECO:0000256" key="1">
    <source>
        <dbReference type="ARBA" id="ARBA00022737"/>
    </source>
</evidence>
<accession>A0AA38R7H3</accession>
<evidence type="ECO:0000259" key="5">
    <source>
        <dbReference type="Pfam" id="PF24883"/>
    </source>
</evidence>
<dbReference type="InterPro" id="IPR056884">
    <property type="entry name" value="NPHP3-like_N"/>
</dbReference>
<feature type="compositionally biased region" description="Low complexity" evidence="3">
    <location>
        <begin position="1467"/>
        <end position="1481"/>
    </location>
</feature>
<evidence type="ECO:0000313" key="6">
    <source>
        <dbReference type="EMBL" id="KAJ9137558.1"/>
    </source>
</evidence>
<name>A0AA38R7H3_9PEZI</name>
<comment type="caution">
    <text evidence="6">The sequence shown here is derived from an EMBL/GenBank/DDBJ whole genome shotgun (WGS) entry which is preliminary data.</text>
</comment>
<dbReference type="Pfam" id="PF17109">
    <property type="entry name" value="Goodbye"/>
    <property type="match status" value="1"/>
</dbReference>
<dbReference type="InterPro" id="IPR031350">
    <property type="entry name" value="Goodbye_dom"/>
</dbReference>
<dbReference type="Proteomes" id="UP001174694">
    <property type="component" value="Unassembled WGS sequence"/>
</dbReference>
<gene>
    <name evidence="6" type="ORF">NKR23_g9076</name>
</gene>
<evidence type="ECO:0000259" key="4">
    <source>
        <dbReference type="Pfam" id="PF17109"/>
    </source>
</evidence>
<keyword evidence="1" id="KW-0677">Repeat</keyword>